<evidence type="ECO:0000259" key="1">
    <source>
        <dbReference type="PROSITE" id="PS50853"/>
    </source>
</evidence>
<feature type="domain" description="Fibronectin type-III" evidence="1">
    <location>
        <begin position="115"/>
        <end position="205"/>
    </location>
</feature>
<protein>
    <recommendedName>
        <fullName evidence="1">Fibronectin type-III domain-containing protein</fullName>
    </recommendedName>
</protein>
<reference evidence="2" key="1">
    <citation type="submission" date="2018-05" db="EMBL/GenBank/DDBJ databases">
        <authorList>
            <person name="Lanie J.A."/>
            <person name="Ng W.-L."/>
            <person name="Kazmierczak K.M."/>
            <person name="Andrzejewski T.M."/>
            <person name="Davidsen T.M."/>
            <person name="Wayne K.J."/>
            <person name="Tettelin H."/>
            <person name="Glass J.I."/>
            <person name="Rusch D."/>
            <person name="Podicherti R."/>
            <person name="Tsui H.-C.T."/>
            <person name="Winkler M.E."/>
        </authorList>
    </citation>
    <scope>NUCLEOTIDE SEQUENCE</scope>
</reference>
<organism evidence="2">
    <name type="scientific">marine metagenome</name>
    <dbReference type="NCBI Taxonomy" id="408172"/>
    <lineage>
        <taxon>unclassified sequences</taxon>
        <taxon>metagenomes</taxon>
        <taxon>ecological metagenomes</taxon>
    </lineage>
</organism>
<dbReference type="InterPro" id="IPR003961">
    <property type="entry name" value="FN3_dom"/>
</dbReference>
<sequence>TATFTAENQPDTQAPVISDVDTSGTTNDRITVVWDTDELSTTVLLVIEQGTSDTIGVSDGTFLTSHSLTLTQDNSGNALKSATTYSFMAESFDASGNGVSFNSSITTASAPDTVAPEVPESVSAEAGNAQAQLSWNAVTDADLSGYDVFQDGSQIASGVTDTLYDVTGLDNGTSVEFTVRSVDNNGNASVVSSAATATPLATLAPSAPAIAGTFGRDGNVKISVSVKPILVVDNVTPVPVAGRSVPTYSFAVYGDSSLTNLVISTSGVTEGTSGNPTHWQVVDPTLPDQIALIDGTTYYWRA</sequence>
<evidence type="ECO:0000313" key="2">
    <source>
        <dbReference type="EMBL" id="SVD19956.1"/>
    </source>
</evidence>
<dbReference type="PROSITE" id="PS50853">
    <property type="entry name" value="FN3"/>
    <property type="match status" value="1"/>
</dbReference>
<dbReference type="Gene3D" id="2.60.40.10">
    <property type="entry name" value="Immunoglobulins"/>
    <property type="match status" value="1"/>
</dbReference>
<name>A0A382TD29_9ZZZZ</name>
<gene>
    <name evidence="2" type="ORF">METZ01_LOCUS372810</name>
</gene>
<dbReference type="InterPro" id="IPR036116">
    <property type="entry name" value="FN3_sf"/>
</dbReference>
<feature type="non-terminal residue" evidence="2">
    <location>
        <position position="302"/>
    </location>
</feature>
<dbReference type="AlphaFoldDB" id="A0A382TD29"/>
<dbReference type="SMART" id="SM00060">
    <property type="entry name" value="FN3"/>
    <property type="match status" value="1"/>
</dbReference>
<dbReference type="EMBL" id="UINC01135668">
    <property type="protein sequence ID" value="SVD19956.1"/>
    <property type="molecule type" value="Genomic_DNA"/>
</dbReference>
<dbReference type="SUPFAM" id="SSF49265">
    <property type="entry name" value="Fibronectin type III"/>
    <property type="match status" value="1"/>
</dbReference>
<proteinExistence type="predicted"/>
<dbReference type="InterPro" id="IPR013783">
    <property type="entry name" value="Ig-like_fold"/>
</dbReference>
<accession>A0A382TD29</accession>
<feature type="non-terminal residue" evidence="2">
    <location>
        <position position="1"/>
    </location>
</feature>